<dbReference type="OrthoDB" id="442731at2759"/>
<sequence length="540" mass="60101">MKKLPFLLFIILSFLLLSPNVLLQHHVMALPLYTNSRWIVDGDGHRVKLACVNWGAHLEAMVPDGLSRRSLDMISKEIISLGFNCVQLTWPQFMVNDESLASVTVRQSFKNLGLLESIVGIQVNNPSLLDLPLVSAYQAVVDNLAEKNLMVILDNRISKPGWHHSNFNGDKYFDTDLWIRGLTRTATIFNHTINVVGMSLSNEFEGNKQNVNNWYRYMQKGAEAVHAASPNVLVILYELNYDEDFAFFAKQPMNLPFTRKLVFGVHWSGFSDEKAWETGDLNQLCGNVVDKLMMEGQFVLGEGWPLFLSDFRPDLRGGNVNDIRFLNCLLGVAAEKDLDWALGTGIDEAYGLLNSEWFGTGNASPMKRVSLLQSPFLDAGPDDLLNVRPHEMIFHPSTGLCVLRKSVIEPLKLGSCVESESWAYTPQKTLVVKGTYFCLQADGVGKPAKLGIICNDPGSKWDLISDTKMHLSSKLADGSSVCLDVDSSNSIITNPCKCSSGAPNCDPTSQWFKIVTTTTSSTTAKHPNGNQEEYYYEPTN</sequence>
<feature type="signal peptide" evidence="5">
    <location>
        <begin position="1"/>
        <end position="23"/>
    </location>
</feature>
<dbReference type="PANTHER" id="PTHR31263:SF44">
    <property type="entry name" value="OS04G0481200 PROTEIN"/>
    <property type="match status" value="1"/>
</dbReference>
<dbReference type="InterPro" id="IPR035992">
    <property type="entry name" value="Ricin_B-like_lectins"/>
</dbReference>
<dbReference type="AlphaFoldDB" id="A0A1U7ZK35"/>
<dbReference type="RefSeq" id="XP_010248705.1">
    <property type="nucleotide sequence ID" value="XM_010250403.2"/>
</dbReference>
<evidence type="ECO:0000256" key="1">
    <source>
        <dbReference type="ARBA" id="ARBA00005641"/>
    </source>
</evidence>
<reference evidence="8" key="1">
    <citation type="submission" date="2025-08" db="UniProtKB">
        <authorList>
            <consortium name="RefSeq"/>
        </authorList>
    </citation>
    <scope>IDENTIFICATION</scope>
</reference>
<comment type="similarity">
    <text evidence="1 4">Belongs to the glycosyl hydrolase 5 (cellulase A) family.</text>
</comment>
<protein>
    <submittedName>
        <fullName evidence="8">Uncharacterized protein LOC104591538 isoform X1</fullName>
    </submittedName>
</protein>
<dbReference type="Gene3D" id="3.20.20.80">
    <property type="entry name" value="Glycosidases"/>
    <property type="match status" value="1"/>
</dbReference>
<evidence type="ECO:0000256" key="4">
    <source>
        <dbReference type="RuleBase" id="RU361153"/>
    </source>
</evidence>
<dbReference type="InterPro" id="IPR017853">
    <property type="entry name" value="GH"/>
</dbReference>
<feature type="chain" id="PRO_5010519919" evidence="5">
    <location>
        <begin position="24"/>
        <end position="540"/>
    </location>
</feature>
<dbReference type="STRING" id="4432.A0A1U7ZK35"/>
<dbReference type="SUPFAM" id="SSF51445">
    <property type="entry name" value="(Trans)glycosidases"/>
    <property type="match status" value="1"/>
</dbReference>
<dbReference type="PANTHER" id="PTHR31263">
    <property type="entry name" value="CELLULASE FAMILY PROTEIN (AFU_ORTHOLOGUE AFUA_5G14560)"/>
    <property type="match status" value="1"/>
</dbReference>
<dbReference type="InParanoid" id="A0A1U7ZK35"/>
<name>A0A1U7ZK35_NELNU</name>
<evidence type="ECO:0000313" key="8">
    <source>
        <dbReference type="RefSeq" id="XP_010248705.1"/>
    </source>
</evidence>
<organism evidence="7 8">
    <name type="scientific">Nelumbo nucifera</name>
    <name type="common">Sacred lotus</name>
    <dbReference type="NCBI Taxonomy" id="4432"/>
    <lineage>
        <taxon>Eukaryota</taxon>
        <taxon>Viridiplantae</taxon>
        <taxon>Streptophyta</taxon>
        <taxon>Embryophyta</taxon>
        <taxon>Tracheophyta</taxon>
        <taxon>Spermatophyta</taxon>
        <taxon>Magnoliopsida</taxon>
        <taxon>Proteales</taxon>
        <taxon>Nelumbonaceae</taxon>
        <taxon>Nelumbo</taxon>
    </lineage>
</organism>
<proteinExistence type="inferred from homology"/>
<gene>
    <name evidence="8" type="primary">LOC104591538</name>
</gene>
<evidence type="ECO:0000256" key="3">
    <source>
        <dbReference type="ARBA" id="ARBA00023295"/>
    </source>
</evidence>
<dbReference type="InterPro" id="IPR001547">
    <property type="entry name" value="Glyco_hydro_5"/>
</dbReference>
<dbReference type="SUPFAM" id="SSF50370">
    <property type="entry name" value="Ricin B-like lectins"/>
    <property type="match status" value="1"/>
</dbReference>
<keyword evidence="7" id="KW-1185">Reference proteome</keyword>
<evidence type="ECO:0000313" key="7">
    <source>
        <dbReference type="Proteomes" id="UP000189703"/>
    </source>
</evidence>
<dbReference type="Proteomes" id="UP000189703">
    <property type="component" value="Unplaced"/>
</dbReference>
<evidence type="ECO:0000256" key="5">
    <source>
        <dbReference type="SAM" id="SignalP"/>
    </source>
</evidence>
<accession>A0A1U7ZK35</accession>
<keyword evidence="3 4" id="KW-0326">Glycosidase</keyword>
<dbReference type="KEGG" id="nnu:104591538"/>
<dbReference type="GO" id="GO:0000272">
    <property type="term" value="P:polysaccharide catabolic process"/>
    <property type="evidence" value="ECO:0007669"/>
    <property type="project" value="InterPro"/>
</dbReference>
<evidence type="ECO:0000256" key="2">
    <source>
        <dbReference type="ARBA" id="ARBA00022801"/>
    </source>
</evidence>
<dbReference type="eggNOG" id="ENOG502QUKB">
    <property type="taxonomic scope" value="Eukaryota"/>
</dbReference>
<evidence type="ECO:0000259" key="6">
    <source>
        <dbReference type="Pfam" id="PF00150"/>
    </source>
</evidence>
<dbReference type="Pfam" id="PF00150">
    <property type="entry name" value="Cellulase"/>
    <property type="match status" value="1"/>
</dbReference>
<dbReference type="GO" id="GO:0004553">
    <property type="term" value="F:hydrolase activity, hydrolyzing O-glycosyl compounds"/>
    <property type="evidence" value="ECO:0007669"/>
    <property type="project" value="InterPro"/>
</dbReference>
<keyword evidence="5" id="KW-0732">Signal</keyword>
<keyword evidence="2 4" id="KW-0378">Hydrolase</keyword>
<feature type="domain" description="Glycoside hydrolase family 5" evidence="6">
    <location>
        <begin position="109"/>
        <end position="272"/>
    </location>
</feature>
<dbReference type="GeneID" id="104591538"/>